<name>A0ABS2IEW1_9GAMM</name>
<evidence type="ECO:0000256" key="1">
    <source>
        <dbReference type="ARBA" id="ARBA00007749"/>
    </source>
</evidence>
<evidence type="ECO:0000313" key="6">
    <source>
        <dbReference type="EMBL" id="MBM7060668.1"/>
    </source>
</evidence>
<keyword evidence="4" id="KW-0862">Zinc</keyword>
<dbReference type="Gene3D" id="3.60.15.10">
    <property type="entry name" value="Ribonuclease Z/Hydroxyacylglutathione hydrolase-like"/>
    <property type="match status" value="1"/>
</dbReference>
<dbReference type="SMART" id="SM00849">
    <property type="entry name" value="Lactamase_B"/>
    <property type="match status" value="1"/>
</dbReference>
<dbReference type="EMBL" id="JAFEUP010000002">
    <property type="protein sequence ID" value="MBM7060668.1"/>
    <property type="molecule type" value="Genomic_DNA"/>
</dbReference>
<organism evidence="6 7">
    <name type="scientific">Zestomonas insulae</name>
    <dbReference type="NCBI Taxonomy" id="2809017"/>
    <lineage>
        <taxon>Bacteria</taxon>
        <taxon>Pseudomonadati</taxon>
        <taxon>Pseudomonadota</taxon>
        <taxon>Gammaproteobacteria</taxon>
        <taxon>Pseudomonadales</taxon>
        <taxon>Pseudomonadaceae</taxon>
        <taxon>Zestomonas</taxon>
    </lineage>
</organism>
<gene>
    <name evidence="6" type="ORF">JQX08_08090</name>
</gene>
<evidence type="ECO:0000313" key="7">
    <source>
        <dbReference type="Proteomes" id="UP000717995"/>
    </source>
</evidence>
<comment type="similarity">
    <text evidence="1">Belongs to the metallo-beta-lactamase superfamily.</text>
</comment>
<dbReference type="InterPro" id="IPR001279">
    <property type="entry name" value="Metallo-B-lactamas"/>
</dbReference>
<dbReference type="RefSeq" id="WP_204915780.1">
    <property type="nucleotide sequence ID" value="NZ_JAFEUP010000002.1"/>
</dbReference>
<dbReference type="InterPro" id="IPR036866">
    <property type="entry name" value="RibonucZ/Hydroxyglut_hydro"/>
</dbReference>
<proteinExistence type="inferred from homology"/>
<sequence>MSLKVHHLNCGTMCPACERLVSGHGSWSRPGKLVCHCLLLETPDCLVLVDTGMGLQDIAEPRRRLGLTYPPLFKPLLALEETAIQQIRALGLDPRDVRHIITTHLDLDHAGGLSDFPWAQVHVLEPELKQIQQPGLREHLRFRLPQFKHRPNWVVHPERGESWFGLDSIQAIAELRDQVLLVPLIGHTKGHTGVAVNTDSGWLLHCGDAYYHHSELTASPNTPGFLKFFEVLIQAKPAARIANIKRLRQLAANHSGEIELFCAHDPVELARYHRPQ</sequence>
<dbReference type="PANTHER" id="PTHR42978:SF3">
    <property type="entry name" value="BLR3078 PROTEIN"/>
    <property type="match status" value="1"/>
</dbReference>
<evidence type="ECO:0000259" key="5">
    <source>
        <dbReference type="SMART" id="SM00849"/>
    </source>
</evidence>
<dbReference type="PANTHER" id="PTHR42978">
    <property type="entry name" value="QUORUM-QUENCHING LACTONASE YTNP-RELATED-RELATED"/>
    <property type="match status" value="1"/>
</dbReference>
<keyword evidence="3" id="KW-0378">Hydrolase</keyword>
<feature type="domain" description="Metallo-beta-lactamase" evidence="5">
    <location>
        <begin position="34"/>
        <end position="264"/>
    </location>
</feature>
<reference evidence="6 7" key="1">
    <citation type="submission" date="2021-02" db="EMBL/GenBank/DDBJ databases">
        <authorList>
            <person name="Lee D.-H."/>
        </authorList>
    </citation>
    <scope>NUCLEOTIDE SEQUENCE [LARGE SCALE GENOMIC DNA]</scope>
    <source>
        <strain evidence="6 7">UL073</strain>
    </source>
</reference>
<protein>
    <submittedName>
        <fullName evidence="6">MBL fold metallo-hydrolase</fullName>
    </submittedName>
</protein>
<dbReference type="InterPro" id="IPR051013">
    <property type="entry name" value="MBL_superfamily_lactonases"/>
</dbReference>
<dbReference type="SUPFAM" id="SSF56281">
    <property type="entry name" value="Metallo-hydrolase/oxidoreductase"/>
    <property type="match status" value="1"/>
</dbReference>
<accession>A0ABS2IEW1</accession>
<evidence type="ECO:0000256" key="2">
    <source>
        <dbReference type="ARBA" id="ARBA00022723"/>
    </source>
</evidence>
<dbReference type="Proteomes" id="UP000717995">
    <property type="component" value="Unassembled WGS sequence"/>
</dbReference>
<evidence type="ECO:0000256" key="3">
    <source>
        <dbReference type="ARBA" id="ARBA00022801"/>
    </source>
</evidence>
<keyword evidence="7" id="KW-1185">Reference proteome</keyword>
<keyword evidence="2" id="KW-0479">Metal-binding</keyword>
<evidence type="ECO:0000256" key="4">
    <source>
        <dbReference type="ARBA" id="ARBA00022833"/>
    </source>
</evidence>
<comment type="caution">
    <text evidence="6">The sequence shown here is derived from an EMBL/GenBank/DDBJ whole genome shotgun (WGS) entry which is preliminary data.</text>
</comment>
<dbReference type="CDD" id="cd07742">
    <property type="entry name" value="metallo-hydrolase-like_MBL-fold"/>
    <property type="match status" value="1"/>
</dbReference>
<dbReference type="Pfam" id="PF00753">
    <property type="entry name" value="Lactamase_B"/>
    <property type="match status" value="1"/>
</dbReference>